<dbReference type="SUPFAM" id="SSF48403">
    <property type="entry name" value="Ankyrin repeat"/>
    <property type="match status" value="1"/>
</dbReference>
<keyword evidence="1" id="KW-0677">Repeat</keyword>
<feature type="repeat" description="ANK" evidence="3">
    <location>
        <begin position="99"/>
        <end position="131"/>
    </location>
</feature>
<dbReference type="Pfam" id="PF13637">
    <property type="entry name" value="Ank_4"/>
    <property type="match status" value="1"/>
</dbReference>
<name>A0AAV8YRH0_9CUCU</name>
<dbReference type="SMART" id="SM00248">
    <property type="entry name" value="ANK"/>
    <property type="match status" value="2"/>
</dbReference>
<keyword evidence="2 3" id="KW-0040">ANK repeat</keyword>
<organism evidence="4 5">
    <name type="scientific">Aromia moschata</name>
    <dbReference type="NCBI Taxonomy" id="1265417"/>
    <lineage>
        <taxon>Eukaryota</taxon>
        <taxon>Metazoa</taxon>
        <taxon>Ecdysozoa</taxon>
        <taxon>Arthropoda</taxon>
        <taxon>Hexapoda</taxon>
        <taxon>Insecta</taxon>
        <taxon>Pterygota</taxon>
        <taxon>Neoptera</taxon>
        <taxon>Endopterygota</taxon>
        <taxon>Coleoptera</taxon>
        <taxon>Polyphaga</taxon>
        <taxon>Cucujiformia</taxon>
        <taxon>Chrysomeloidea</taxon>
        <taxon>Cerambycidae</taxon>
        <taxon>Cerambycinae</taxon>
        <taxon>Callichromatini</taxon>
        <taxon>Aromia</taxon>
    </lineage>
</organism>
<evidence type="ECO:0000256" key="1">
    <source>
        <dbReference type="ARBA" id="ARBA00022737"/>
    </source>
</evidence>
<dbReference type="PROSITE" id="PS50297">
    <property type="entry name" value="ANK_REP_REGION"/>
    <property type="match status" value="2"/>
</dbReference>
<feature type="repeat" description="ANK" evidence="3">
    <location>
        <begin position="132"/>
        <end position="164"/>
    </location>
</feature>
<accession>A0AAV8YRH0</accession>
<dbReference type="PROSITE" id="PS50088">
    <property type="entry name" value="ANK_REPEAT"/>
    <property type="match status" value="2"/>
</dbReference>
<evidence type="ECO:0000313" key="4">
    <source>
        <dbReference type="EMBL" id="KAJ8954006.1"/>
    </source>
</evidence>
<comment type="caution">
    <text evidence="4">The sequence shown here is derived from an EMBL/GenBank/DDBJ whole genome shotgun (WGS) entry which is preliminary data.</text>
</comment>
<dbReference type="InterPro" id="IPR002110">
    <property type="entry name" value="Ankyrin_rpt"/>
</dbReference>
<protein>
    <submittedName>
        <fullName evidence="4">Uncharacterized protein</fullName>
    </submittedName>
</protein>
<dbReference type="InterPro" id="IPR036770">
    <property type="entry name" value="Ankyrin_rpt-contain_sf"/>
</dbReference>
<proteinExistence type="predicted"/>
<sequence length="184" mass="19708">MADSADNYSDLAELGIDCDDSLTEVFNRAADHLQGLLPGVDNQTLLILYGARRARDQEVVPEAEKTLTDRIKEGAVADVREFLRRNAASKASINRTDKDGLAPIHWAADSGFSDVIGVLLEAGADVNLQDADGQTALHYAASCGHAECVEFLLQRGGKGDIVDSDNNTPMSVASDDSVKKLFDS</sequence>
<evidence type="ECO:0000256" key="3">
    <source>
        <dbReference type="PROSITE-ProRule" id="PRU00023"/>
    </source>
</evidence>
<dbReference type="EMBL" id="JAPWTK010000051">
    <property type="protein sequence ID" value="KAJ8954006.1"/>
    <property type="molecule type" value="Genomic_DNA"/>
</dbReference>
<dbReference type="Proteomes" id="UP001162162">
    <property type="component" value="Unassembled WGS sequence"/>
</dbReference>
<dbReference type="PANTHER" id="PTHR24171">
    <property type="entry name" value="ANKYRIN REPEAT DOMAIN-CONTAINING PROTEIN 39-RELATED"/>
    <property type="match status" value="1"/>
</dbReference>
<dbReference type="AlphaFoldDB" id="A0AAV8YRH0"/>
<dbReference type="Gene3D" id="1.25.40.20">
    <property type="entry name" value="Ankyrin repeat-containing domain"/>
    <property type="match status" value="1"/>
</dbReference>
<keyword evidence="5" id="KW-1185">Reference proteome</keyword>
<gene>
    <name evidence="4" type="ORF">NQ318_004297</name>
</gene>
<reference evidence="4" key="1">
    <citation type="journal article" date="2023" name="Insect Mol. Biol.">
        <title>Genome sequencing provides insights into the evolution of gene families encoding plant cell wall-degrading enzymes in longhorned beetles.</title>
        <authorList>
            <person name="Shin N.R."/>
            <person name="Okamura Y."/>
            <person name="Kirsch R."/>
            <person name="Pauchet Y."/>
        </authorList>
    </citation>
    <scope>NUCLEOTIDE SEQUENCE</scope>
    <source>
        <strain evidence="4">AMC_N1</strain>
    </source>
</reference>
<evidence type="ECO:0000256" key="2">
    <source>
        <dbReference type="ARBA" id="ARBA00023043"/>
    </source>
</evidence>
<evidence type="ECO:0000313" key="5">
    <source>
        <dbReference type="Proteomes" id="UP001162162"/>
    </source>
</evidence>